<evidence type="ECO:0000313" key="2">
    <source>
        <dbReference type="Proteomes" id="UP001187192"/>
    </source>
</evidence>
<accession>A0AA88ACQ5</accession>
<protein>
    <submittedName>
        <fullName evidence="1">Uncharacterized protein</fullName>
    </submittedName>
</protein>
<dbReference type="Proteomes" id="UP001187192">
    <property type="component" value="Unassembled WGS sequence"/>
</dbReference>
<reference evidence="1" key="1">
    <citation type="submission" date="2023-07" db="EMBL/GenBank/DDBJ databases">
        <title>draft genome sequence of fig (Ficus carica).</title>
        <authorList>
            <person name="Takahashi T."/>
            <person name="Nishimura K."/>
        </authorList>
    </citation>
    <scope>NUCLEOTIDE SEQUENCE</scope>
</reference>
<dbReference type="EMBL" id="BTGU01000041">
    <property type="protein sequence ID" value="GMN52293.1"/>
    <property type="molecule type" value="Genomic_DNA"/>
</dbReference>
<evidence type="ECO:0000313" key="1">
    <source>
        <dbReference type="EMBL" id="GMN52293.1"/>
    </source>
</evidence>
<gene>
    <name evidence="1" type="ORF">TIFTF001_021437</name>
</gene>
<keyword evidence="2" id="KW-1185">Reference proteome</keyword>
<proteinExistence type="predicted"/>
<sequence length="53" mass="6401">MESSKDTITEMENTKLRDCRRFHVADDEISSDFIAIPILWSQFEFDREIHLRQ</sequence>
<organism evidence="1 2">
    <name type="scientific">Ficus carica</name>
    <name type="common">Common fig</name>
    <dbReference type="NCBI Taxonomy" id="3494"/>
    <lineage>
        <taxon>Eukaryota</taxon>
        <taxon>Viridiplantae</taxon>
        <taxon>Streptophyta</taxon>
        <taxon>Embryophyta</taxon>
        <taxon>Tracheophyta</taxon>
        <taxon>Spermatophyta</taxon>
        <taxon>Magnoliopsida</taxon>
        <taxon>eudicotyledons</taxon>
        <taxon>Gunneridae</taxon>
        <taxon>Pentapetalae</taxon>
        <taxon>rosids</taxon>
        <taxon>fabids</taxon>
        <taxon>Rosales</taxon>
        <taxon>Moraceae</taxon>
        <taxon>Ficeae</taxon>
        <taxon>Ficus</taxon>
    </lineage>
</organism>
<name>A0AA88ACQ5_FICCA</name>
<comment type="caution">
    <text evidence="1">The sequence shown here is derived from an EMBL/GenBank/DDBJ whole genome shotgun (WGS) entry which is preliminary data.</text>
</comment>
<dbReference type="AlphaFoldDB" id="A0AA88ACQ5"/>